<reference evidence="1 2" key="1">
    <citation type="submission" date="2019-06" db="EMBL/GenBank/DDBJ databases">
        <title>Genome Sequence of the Brown Rot Fungal Pathogen Monilinia laxa.</title>
        <authorList>
            <person name="De Miccolis Angelini R.M."/>
            <person name="Landi L."/>
            <person name="Abate D."/>
            <person name="Pollastro S."/>
            <person name="Romanazzi G."/>
            <person name="Faretra F."/>
        </authorList>
    </citation>
    <scope>NUCLEOTIDE SEQUENCE [LARGE SCALE GENOMIC DNA]</scope>
    <source>
        <strain evidence="1 2">Mlax316</strain>
    </source>
</reference>
<keyword evidence="2" id="KW-1185">Reference proteome</keyword>
<dbReference type="EMBL" id="VIGI01000003">
    <property type="protein sequence ID" value="KAB8302320.1"/>
    <property type="molecule type" value="Genomic_DNA"/>
</dbReference>
<sequence>MQSSYPYLNPNPNFFFPSVINSENPVTFFKSSPKTANHVNKDQTRSTTCPEPLHKLCRWKKNSIIRHTSHIF</sequence>
<dbReference type="Proteomes" id="UP000326757">
    <property type="component" value="Unassembled WGS sequence"/>
</dbReference>
<proteinExistence type="predicted"/>
<protein>
    <submittedName>
        <fullName evidence="1">Uncharacterized protein</fullName>
    </submittedName>
</protein>
<evidence type="ECO:0000313" key="2">
    <source>
        <dbReference type="Proteomes" id="UP000326757"/>
    </source>
</evidence>
<gene>
    <name evidence="1" type="ORF">EYC80_005753</name>
</gene>
<dbReference type="AlphaFoldDB" id="A0A5N6KEW3"/>
<accession>A0A5N6KEW3</accession>
<evidence type="ECO:0000313" key="1">
    <source>
        <dbReference type="EMBL" id="KAB8302320.1"/>
    </source>
</evidence>
<comment type="caution">
    <text evidence="1">The sequence shown here is derived from an EMBL/GenBank/DDBJ whole genome shotgun (WGS) entry which is preliminary data.</text>
</comment>
<name>A0A5N6KEW3_MONLA</name>
<organism evidence="1 2">
    <name type="scientific">Monilinia laxa</name>
    <name type="common">Brown rot fungus</name>
    <name type="synonym">Sclerotinia laxa</name>
    <dbReference type="NCBI Taxonomy" id="61186"/>
    <lineage>
        <taxon>Eukaryota</taxon>
        <taxon>Fungi</taxon>
        <taxon>Dikarya</taxon>
        <taxon>Ascomycota</taxon>
        <taxon>Pezizomycotina</taxon>
        <taxon>Leotiomycetes</taxon>
        <taxon>Helotiales</taxon>
        <taxon>Sclerotiniaceae</taxon>
        <taxon>Monilinia</taxon>
    </lineage>
</organism>